<evidence type="ECO:0000313" key="5">
    <source>
        <dbReference type="Proteomes" id="UP001303946"/>
    </source>
</evidence>
<dbReference type="PANTHER" id="PTHR34220">
    <property type="entry name" value="SENSOR HISTIDINE KINASE YPDA"/>
    <property type="match status" value="1"/>
</dbReference>
<feature type="transmembrane region" description="Helical" evidence="2">
    <location>
        <begin position="160"/>
        <end position="178"/>
    </location>
</feature>
<keyword evidence="5" id="KW-1185">Reference proteome</keyword>
<name>A0ABZ0CXT5_9BURK</name>
<feature type="transmembrane region" description="Helical" evidence="2">
    <location>
        <begin position="93"/>
        <end position="118"/>
    </location>
</feature>
<dbReference type="EMBL" id="CP136336">
    <property type="protein sequence ID" value="WOB09783.1"/>
    <property type="molecule type" value="Genomic_DNA"/>
</dbReference>
<gene>
    <name evidence="4" type="ORF">RXV79_06885</name>
</gene>
<dbReference type="RefSeq" id="WP_316702660.1">
    <property type="nucleotide sequence ID" value="NZ_CP136336.1"/>
</dbReference>
<dbReference type="InterPro" id="IPR050640">
    <property type="entry name" value="Bact_2-comp_sensor_kinase"/>
</dbReference>
<dbReference type="SUPFAM" id="SSF55874">
    <property type="entry name" value="ATPase domain of HSP90 chaperone/DNA topoisomerase II/histidine kinase"/>
    <property type="match status" value="1"/>
</dbReference>
<keyword evidence="2" id="KW-0472">Membrane</keyword>
<dbReference type="InterPro" id="IPR036890">
    <property type="entry name" value="HATPase_C_sf"/>
</dbReference>
<evidence type="ECO:0000256" key="2">
    <source>
        <dbReference type="SAM" id="Phobius"/>
    </source>
</evidence>
<feature type="region of interest" description="Disordered" evidence="1">
    <location>
        <begin position="1"/>
        <end position="37"/>
    </location>
</feature>
<protein>
    <submittedName>
        <fullName evidence="4">Histidine kinase</fullName>
    </submittedName>
</protein>
<dbReference type="PANTHER" id="PTHR34220:SF7">
    <property type="entry name" value="SENSOR HISTIDINE KINASE YPDA"/>
    <property type="match status" value="1"/>
</dbReference>
<proteinExistence type="predicted"/>
<dbReference type="Proteomes" id="UP001303946">
    <property type="component" value="Chromosome"/>
</dbReference>
<evidence type="ECO:0000259" key="3">
    <source>
        <dbReference type="Pfam" id="PF06580"/>
    </source>
</evidence>
<reference evidence="4 5" key="1">
    <citation type="submission" date="2023-10" db="EMBL/GenBank/DDBJ databases">
        <title>Bacteria for the degradation of biodegradable plastic PBAT(Polybutylene adipate terephthalate).</title>
        <authorList>
            <person name="Weon H.-Y."/>
            <person name="Yeon J."/>
        </authorList>
    </citation>
    <scope>NUCLEOTIDE SEQUENCE [LARGE SCALE GENOMIC DNA]</scope>
    <source>
        <strain evidence="4 5">SBD 7-3</strain>
    </source>
</reference>
<feature type="transmembrane region" description="Helical" evidence="2">
    <location>
        <begin position="67"/>
        <end position="87"/>
    </location>
</feature>
<evidence type="ECO:0000256" key="1">
    <source>
        <dbReference type="SAM" id="MobiDB-lite"/>
    </source>
</evidence>
<feature type="compositionally biased region" description="Low complexity" evidence="1">
    <location>
        <begin position="24"/>
        <end position="37"/>
    </location>
</feature>
<keyword evidence="2" id="KW-1133">Transmembrane helix</keyword>
<dbReference type="InterPro" id="IPR010559">
    <property type="entry name" value="Sig_transdc_His_kin_internal"/>
</dbReference>
<dbReference type="GO" id="GO:0016301">
    <property type="term" value="F:kinase activity"/>
    <property type="evidence" value="ECO:0007669"/>
    <property type="project" value="UniProtKB-KW"/>
</dbReference>
<sequence>MPEPKPPDAVNAPSRPARAGAEGAGSADPSSTSSSSLFGPTGFGPYEPGVKGRNGAVSAFDVCHVGVVLRALLFVHCTLAVAVSFGASDLASWLTLLAVAASMALPALLLWLVLACLLKQVLARLPAVAQWVVAVLLGAGSGAFGWGLQAAGGLGPGTTLLPPALAGALLAAAMFYWLTLRARARLPADTTARLAELQSRIRPHFLFNTLNTAITLARLDPARTEGLLEDLAELFRVALSDSGASVTLAEEVSLAQRYLAIEQVRFGERLQVSWELDEDAGTARVPPLLLQPLVENAVRHGVEPAPDGGVVRIRTRVKRAHAVVSIVNTLPQQPSRPGNGIALRNVRERLRLMHDVAAQFETHIDKDFFRVQIVIPL</sequence>
<dbReference type="Pfam" id="PF06580">
    <property type="entry name" value="His_kinase"/>
    <property type="match status" value="1"/>
</dbReference>
<keyword evidence="2" id="KW-0812">Transmembrane</keyword>
<feature type="domain" description="Signal transduction histidine kinase internal region" evidence="3">
    <location>
        <begin position="192"/>
        <end position="270"/>
    </location>
</feature>
<organism evidence="4 5">
    <name type="scientific">Piscinibacter gummiphilus</name>
    <dbReference type="NCBI Taxonomy" id="946333"/>
    <lineage>
        <taxon>Bacteria</taxon>
        <taxon>Pseudomonadati</taxon>
        <taxon>Pseudomonadota</taxon>
        <taxon>Betaproteobacteria</taxon>
        <taxon>Burkholderiales</taxon>
        <taxon>Sphaerotilaceae</taxon>
        <taxon>Piscinibacter</taxon>
    </lineage>
</organism>
<keyword evidence="4" id="KW-0808">Transferase</keyword>
<feature type="transmembrane region" description="Helical" evidence="2">
    <location>
        <begin position="125"/>
        <end position="148"/>
    </location>
</feature>
<keyword evidence="4" id="KW-0418">Kinase</keyword>
<dbReference type="Gene3D" id="3.30.565.10">
    <property type="entry name" value="Histidine kinase-like ATPase, C-terminal domain"/>
    <property type="match status" value="1"/>
</dbReference>
<accession>A0ABZ0CXT5</accession>
<evidence type="ECO:0000313" key="4">
    <source>
        <dbReference type="EMBL" id="WOB09783.1"/>
    </source>
</evidence>